<evidence type="ECO:0000256" key="1">
    <source>
        <dbReference type="SAM" id="Phobius"/>
    </source>
</evidence>
<sequence>MKKKTKQNIARYTLGAFLVVAGITHLTIARKEFKAQVPNWVPLEKDDTVVYSGVVEIALGSSIILVSEKKKELVGKVTAGFFAAVFPGNWAQYKNHRNGFGLNTDQKRLARLFLQPLLMLWAIKSTQK</sequence>
<dbReference type="KEGG" id="efal:FH779_07030"/>
<dbReference type="EMBL" id="CP040908">
    <property type="protein sequence ID" value="QLL57845.1"/>
    <property type="molecule type" value="Genomic_DNA"/>
</dbReference>
<dbReference type="RefSeq" id="WP_180906541.1">
    <property type="nucleotide sequence ID" value="NZ_CP040908.1"/>
</dbReference>
<feature type="transmembrane region" description="Helical" evidence="1">
    <location>
        <begin position="12"/>
        <end position="29"/>
    </location>
</feature>
<keyword evidence="1" id="KW-1133">Transmembrane helix</keyword>
<dbReference type="AlphaFoldDB" id="A0A7H9DS55"/>
<keyword evidence="1" id="KW-0472">Membrane</keyword>
<organism evidence="2 3">
    <name type="scientific">Empedobacter falsenii</name>
    <dbReference type="NCBI Taxonomy" id="343874"/>
    <lineage>
        <taxon>Bacteria</taxon>
        <taxon>Pseudomonadati</taxon>
        <taxon>Bacteroidota</taxon>
        <taxon>Flavobacteriia</taxon>
        <taxon>Flavobacteriales</taxon>
        <taxon>Weeksellaceae</taxon>
        <taxon>Empedobacter</taxon>
    </lineage>
</organism>
<gene>
    <name evidence="2" type="ORF">FH779_07030</name>
</gene>
<dbReference type="PANTHER" id="PTHR36974">
    <property type="entry name" value="MEMBRANE PROTEIN-RELATED"/>
    <property type="match status" value="1"/>
</dbReference>
<reference evidence="2 3" key="1">
    <citation type="submission" date="2019-06" db="EMBL/GenBank/DDBJ databases">
        <title>Emergence of pandrug resistant Empedobacter falsenii in China.</title>
        <authorList>
            <person name="Dong N."/>
            <person name="Chen S."/>
            <person name="Zhang R."/>
        </authorList>
    </citation>
    <scope>NUCLEOTIDE SEQUENCE [LARGE SCALE GENOMIC DNA]</scope>
    <source>
        <strain evidence="2 3">1681-1</strain>
    </source>
</reference>
<accession>A0A7H9DS55</accession>
<feature type="transmembrane region" description="Helical" evidence="1">
    <location>
        <begin position="49"/>
        <end position="66"/>
    </location>
</feature>
<dbReference type="Proteomes" id="UP000510643">
    <property type="component" value="Chromosome"/>
</dbReference>
<name>A0A7H9DS55_9FLAO</name>
<evidence type="ECO:0000313" key="2">
    <source>
        <dbReference type="EMBL" id="QLL57845.1"/>
    </source>
</evidence>
<proteinExistence type="predicted"/>
<protein>
    <recommendedName>
        <fullName evidence="4">DoxX family membrane protein</fullName>
    </recommendedName>
</protein>
<dbReference type="GeneID" id="78401203"/>
<keyword evidence="1" id="KW-0812">Transmembrane</keyword>
<dbReference type="PANTHER" id="PTHR36974:SF1">
    <property type="entry name" value="DOXX FAMILY MEMBRANE PROTEIN"/>
    <property type="match status" value="1"/>
</dbReference>
<evidence type="ECO:0000313" key="3">
    <source>
        <dbReference type="Proteomes" id="UP000510643"/>
    </source>
</evidence>
<evidence type="ECO:0008006" key="4">
    <source>
        <dbReference type="Google" id="ProtNLM"/>
    </source>
</evidence>
<keyword evidence="3" id="KW-1185">Reference proteome</keyword>